<dbReference type="KEGG" id="ovi:T265_02912"/>
<evidence type="ECO:0000313" key="6">
    <source>
        <dbReference type="EMBL" id="KER30664.1"/>
    </source>
</evidence>
<organism evidence="6 7">
    <name type="scientific">Opisthorchis viverrini</name>
    <name type="common">Southeast Asian liver fluke</name>
    <dbReference type="NCBI Taxonomy" id="6198"/>
    <lineage>
        <taxon>Eukaryota</taxon>
        <taxon>Metazoa</taxon>
        <taxon>Spiralia</taxon>
        <taxon>Lophotrochozoa</taxon>
        <taxon>Platyhelminthes</taxon>
        <taxon>Trematoda</taxon>
        <taxon>Digenea</taxon>
        <taxon>Opisthorchiida</taxon>
        <taxon>Opisthorchiata</taxon>
        <taxon>Opisthorchiidae</taxon>
        <taxon>Opisthorchis</taxon>
    </lineage>
</organism>
<dbReference type="EMBL" id="KL596657">
    <property type="protein sequence ID" value="KER30664.1"/>
    <property type="molecule type" value="Genomic_DNA"/>
</dbReference>
<sequence length="276" mass="31794">MVKERPVPTRRRNGNASFSCAVNVLGFITMVGGFVSPYWLQSYSRIHMPFSRLGLWEFCLNGFVPQNDISMQSYYGCWWIYSPYLDTIRDILTPWWFIIIQVFMSISLFLYSLSVILFFVYLFGEFSNSKVPAVLSLSIALVDFTAACLITTSIIIFGINQLNPDWMPYPFQNWPSSGFGLAALSGCLAFITTGYSAVQFRIDKKLHEEDAFNFPLVTRPQMEPEVILKRLIRNPVQSIVYEVLLQLAVLDQAASRFKWYNIQYIGTLFIDLPHYL</sequence>
<dbReference type="CTD" id="20317100"/>
<feature type="transmembrane region" description="Helical" evidence="5">
    <location>
        <begin position="95"/>
        <end position="122"/>
    </location>
</feature>
<feature type="transmembrane region" description="Helical" evidence="5">
    <location>
        <begin position="179"/>
        <end position="198"/>
    </location>
</feature>
<evidence type="ECO:0000256" key="1">
    <source>
        <dbReference type="ARBA" id="ARBA00004141"/>
    </source>
</evidence>
<dbReference type="OrthoDB" id="6140671at2759"/>
<feature type="transmembrane region" description="Helical" evidence="5">
    <location>
        <begin position="20"/>
        <end position="40"/>
    </location>
</feature>
<evidence type="ECO:0000256" key="4">
    <source>
        <dbReference type="ARBA" id="ARBA00023136"/>
    </source>
</evidence>
<keyword evidence="2 5" id="KW-0812">Transmembrane</keyword>
<keyword evidence="4 5" id="KW-0472">Membrane</keyword>
<keyword evidence="3 5" id="KW-1133">Transmembrane helix</keyword>
<dbReference type="Gene3D" id="1.20.140.150">
    <property type="match status" value="1"/>
</dbReference>
<dbReference type="AlphaFoldDB" id="A0A075AHX9"/>
<feature type="transmembrane region" description="Helical" evidence="5">
    <location>
        <begin position="134"/>
        <end position="159"/>
    </location>
</feature>
<dbReference type="PANTHER" id="PTHR21284:SF12">
    <property type="entry name" value="EG:80H7.2 PROTEIN"/>
    <property type="match status" value="1"/>
</dbReference>
<evidence type="ECO:0000256" key="2">
    <source>
        <dbReference type="ARBA" id="ARBA00022692"/>
    </source>
</evidence>
<dbReference type="InterPro" id="IPR004031">
    <property type="entry name" value="PMP22/EMP/MP20/Claudin"/>
</dbReference>
<reference evidence="6 7" key="1">
    <citation type="submission" date="2013-11" db="EMBL/GenBank/DDBJ databases">
        <title>Opisthorchis viverrini - life in the bile duct.</title>
        <authorList>
            <person name="Young N.D."/>
            <person name="Nagarajan N."/>
            <person name="Lin S.J."/>
            <person name="Korhonen P.K."/>
            <person name="Jex A.R."/>
            <person name="Hall R.S."/>
            <person name="Safavi-Hemami H."/>
            <person name="Kaewkong W."/>
            <person name="Bertrand D."/>
            <person name="Gao S."/>
            <person name="Seet Q."/>
            <person name="Wongkham S."/>
            <person name="Teh B.T."/>
            <person name="Wongkham C."/>
            <person name="Intapan P.M."/>
            <person name="Maleewong W."/>
            <person name="Yang X."/>
            <person name="Hu M."/>
            <person name="Wang Z."/>
            <person name="Hofmann A."/>
            <person name="Sternberg P.W."/>
            <person name="Tan P."/>
            <person name="Wang J."/>
            <person name="Gasser R.B."/>
        </authorList>
    </citation>
    <scope>NUCLEOTIDE SEQUENCE [LARGE SCALE GENOMIC DNA]</scope>
</reference>
<keyword evidence="7" id="KW-1185">Reference proteome</keyword>
<proteinExistence type="predicted"/>
<name>A0A075AHX9_OPIVI</name>
<dbReference type="PANTHER" id="PTHR21284">
    <property type="entry name" value="EG:80H7.2 PROTEIN"/>
    <property type="match status" value="1"/>
</dbReference>
<dbReference type="RefSeq" id="XP_009165540.1">
    <property type="nucleotide sequence ID" value="XM_009167276.1"/>
</dbReference>
<dbReference type="GO" id="GO:0016020">
    <property type="term" value="C:membrane"/>
    <property type="evidence" value="ECO:0007669"/>
    <property type="project" value="UniProtKB-SubCell"/>
</dbReference>
<dbReference type="STRING" id="6198.A0A075AHX9"/>
<evidence type="ECO:0000256" key="3">
    <source>
        <dbReference type="ARBA" id="ARBA00022989"/>
    </source>
</evidence>
<dbReference type="Proteomes" id="UP000054324">
    <property type="component" value="Unassembled WGS sequence"/>
</dbReference>
<evidence type="ECO:0000313" key="7">
    <source>
        <dbReference type="Proteomes" id="UP000054324"/>
    </source>
</evidence>
<evidence type="ECO:0000256" key="5">
    <source>
        <dbReference type="SAM" id="Phobius"/>
    </source>
</evidence>
<dbReference type="GeneID" id="20317100"/>
<accession>A0A075AHX9</accession>
<dbReference type="Pfam" id="PF13903">
    <property type="entry name" value="Claudin_2"/>
    <property type="match status" value="1"/>
</dbReference>
<comment type="subcellular location">
    <subcellularLocation>
        <location evidence="1">Membrane</location>
        <topology evidence="1">Multi-pass membrane protein</topology>
    </subcellularLocation>
</comment>
<protein>
    <submittedName>
        <fullName evidence="6">Uncharacterized protein</fullName>
    </submittedName>
</protein>
<gene>
    <name evidence="6" type="ORF">T265_02912</name>
</gene>